<protein>
    <submittedName>
        <fullName evidence="2">Uncharacterized protein</fullName>
    </submittedName>
</protein>
<dbReference type="EMBL" id="CYGY02000011">
    <property type="protein sequence ID" value="SIT37360.1"/>
    <property type="molecule type" value="Genomic_DNA"/>
</dbReference>
<reference evidence="2" key="1">
    <citation type="submission" date="2016-12" db="EMBL/GenBank/DDBJ databases">
        <authorList>
            <person name="Moulin L."/>
        </authorList>
    </citation>
    <scope>NUCLEOTIDE SEQUENCE [LARGE SCALE GENOMIC DNA]</scope>
    <source>
        <strain evidence="2">STM 7183</strain>
    </source>
</reference>
<dbReference type="AlphaFoldDB" id="A0A1N7RQE6"/>
<gene>
    <name evidence="2" type="ORF">BN2476_110249</name>
</gene>
<comment type="caution">
    <text evidence="2">The sequence shown here is derived from an EMBL/GenBank/DDBJ whole genome shotgun (WGS) entry which is preliminary data.</text>
</comment>
<evidence type="ECO:0000313" key="2">
    <source>
        <dbReference type="EMBL" id="SIT37360.1"/>
    </source>
</evidence>
<proteinExistence type="predicted"/>
<sequence>MPITARGLRRKLLVLGVRCLTLRRLFFGMLLRKVTPDDAAADRADDGVVPRVVPRDAADHGPLDAARRVGRPADGEKKRCGGKRGLTECCHADTPFELFDPMLRRCG</sequence>
<feature type="compositionally biased region" description="Basic and acidic residues" evidence="1">
    <location>
        <begin position="51"/>
        <end position="79"/>
    </location>
</feature>
<evidence type="ECO:0000256" key="1">
    <source>
        <dbReference type="SAM" id="MobiDB-lite"/>
    </source>
</evidence>
<dbReference type="Proteomes" id="UP000195569">
    <property type="component" value="Unassembled WGS sequence"/>
</dbReference>
<feature type="region of interest" description="Disordered" evidence="1">
    <location>
        <begin position="51"/>
        <end position="82"/>
    </location>
</feature>
<keyword evidence="3" id="KW-1185">Reference proteome</keyword>
<organism evidence="2 3">
    <name type="scientific">Paraburkholderia piptadeniae</name>
    <dbReference type="NCBI Taxonomy" id="1701573"/>
    <lineage>
        <taxon>Bacteria</taxon>
        <taxon>Pseudomonadati</taxon>
        <taxon>Pseudomonadota</taxon>
        <taxon>Betaproteobacteria</taxon>
        <taxon>Burkholderiales</taxon>
        <taxon>Burkholderiaceae</taxon>
        <taxon>Paraburkholderia</taxon>
    </lineage>
</organism>
<name>A0A1N7RQE6_9BURK</name>
<accession>A0A1N7RQE6</accession>
<evidence type="ECO:0000313" key="3">
    <source>
        <dbReference type="Proteomes" id="UP000195569"/>
    </source>
</evidence>